<proteinExistence type="inferred from homology"/>
<evidence type="ECO:0000256" key="6">
    <source>
        <dbReference type="ARBA" id="ARBA00022741"/>
    </source>
</evidence>
<evidence type="ECO:0000313" key="15">
    <source>
        <dbReference type="Proteomes" id="UP000028924"/>
    </source>
</evidence>
<evidence type="ECO:0000256" key="7">
    <source>
        <dbReference type="ARBA" id="ARBA00022840"/>
    </source>
</evidence>
<evidence type="ECO:0000256" key="1">
    <source>
        <dbReference type="ARBA" id="ARBA00004496"/>
    </source>
</evidence>
<dbReference type="OrthoDB" id="21243at2759"/>
<sequence>MADPSSWVLPEKYSDDLLDETGAKLSKRVKAVMAAKARGENPYPHKFATTIQLPAYVAKYKDLEAGEQLTDTEVRLAGRVERKAASGAKLVFIDLRSAGSKVQVMCDARNFGDAFQGAMNAVKRGDIVGIVGFPGKSKRGELSIFPTSLRVLTPCLHMAPGTRTGLKDQETRYRQRYLDLIANPAVSDIFRTRSRIISYIRRFFDDRDFLEVETPMMDKLAGGATARPFITHHNDLNMQLYMRIAPELYLKMLVVGGMERVYEIGKQFRNEGIDLTHNPEFTTIETYQAYADYNDVMAMTEELLSGLALRLTGSYVIGYHPDGPEGPEVQIDFTPPFRRISMVSGLEEVLGVKMPADLESEEARLFLLDQCRRRGVECPPPQSTARLLDKLVGEFLETGCTNPTFICDHPQIMSPLAKHRSLPGMTERFELFVNCREVCNAYTELNDPLRQRELFEQQAAAKAAGDDEAMFVDENFCTALEYGLPPTGGWGLGIDRLTMLFTDTNNIKEVLLFPAMKPEQARGGEAAAHSTAESMSTVGWWCEGFGGNRGAGECIRLQRG</sequence>
<keyword evidence="4" id="KW-0963">Cytoplasm</keyword>
<dbReference type="GO" id="GO:0005829">
    <property type="term" value="C:cytosol"/>
    <property type="evidence" value="ECO:0007669"/>
    <property type="project" value="TreeGrafter"/>
</dbReference>
<dbReference type="InterPro" id="IPR045864">
    <property type="entry name" value="aa-tRNA-synth_II/BPL/LPL"/>
</dbReference>
<dbReference type="Pfam" id="PF01336">
    <property type="entry name" value="tRNA_anti-codon"/>
    <property type="match status" value="1"/>
</dbReference>
<accession>A0A087SKM2</accession>
<dbReference type="InterPro" id="IPR004365">
    <property type="entry name" value="NA-bd_OB_tRNA"/>
</dbReference>
<feature type="domain" description="Aminoacyl-transfer RNA synthetases class-II family profile" evidence="13">
    <location>
        <begin position="156"/>
        <end position="518"/>
    </location>
</feature>
<dbReference type="GO" id="GO:0000049">
    <property type="term" value="F:tRNA binding"/>
    <property type="evidence" value="ECO:0007669"/>
    <property type="project" value="TreeGrafter"/>
</dbReference>
<protein>
    <recommendedName>
        <fullName evidence="3 12">Lysine--tRNA ligase</fullName>
        <ecNumber evidence="3 12">6.1.1.6</ecNumber>
    </recommendedName>
    <alternativeName>
        <fullName evidence="10 12">Lysyl-tRNA synthetase</fullName>
    </alternativeName>
</protein>
<evidence type="ECO:0000256" key="11">
    <source>
        <dbReference type="ARBA" id="ARBA00048573"/>
    </source>
</evidence>
<dbReference type="InterPro" id="IPR004364">
    <property type="entry name" value="Aa-tRNA-synt_II"/>
</dbReference>
<comment type="similarity">
    <text evidence="2">Belongs to the class-II aminoacyl-tRNA synthetase family.</text>
</comment>
<dbReference type="Gene3D" id="2.40.50.140">
    <property type="entry name" value="Nucleic acid-binding proteins"/>
    <property type="match status" value="1"/>
</dbReference>
<gene>
    <name evidence="14" type="ORF">F751_4769</name>
</gene>
<dbReference type="PANTHER" id="PTHR42918">
    <property type="entry name" value="LYSYL-TRNA SYNTHETASE"/>
    <property type="match status" value="1"/>
</dbReference>
<dbReference type="InterPro" id="IPR012340">
    <property type="entry name" value="NA-bd_OB-fold"/>
</dbReference>
<dbReference type="RefSeq" id="XP_011399172.1">
    <property type="nucleotide sequence ID" value="XM_011400870.1"/>
</dbReference>
<keyword evidence="5 14" id="KW-0436">Ligase</keyword>
<evidence type="ECO:0000256" key="12">
    <source>
        <dbReference type="RuleBase" id="RU003748"/>
    </source>
</evidence>
<keyword evidence="15" id="KW-1185">Reference proteome</keyword>
<comment type="catalytic activity">
    <reaction evidence="11 12">
        <text>tRNA(Lys) + L-lysine + ATP = L-lysyl-tRNA(Lys) + AMP + diphosphate</text>
        <dbReference type="Rhea" id="RHEA:20792"/>
        <dbReference type="Rhea" id="RHEA-COMP:9696"/>
        <dbReference type="Rhea" id="RHEA-COMP:9697"/>
        <dbReference type="ChEBI" id="CHEBI:30616"/>
        <dbReference type="ChEBI" id="CHEBI:32551"/>
        <dbReference type="ChEBI" id="CHEBI:33019"/>
        <dbReference type="ChEBI" id="CHEBI:78442"/>
        <dbReference type="ChEBI" id="CHEBI:78529"/>
        <dbReference type="ChEBI" id="CHEBI:456215"/>
        <dbReference type="EC" id="6.1.1.6"/>
    </reaction>
</comment>
<evidence type="ECO:0000259" key="13">
    <source>
        <dbReference type="PROSITE" id="PS50862"/>
    </source>
</evidence>
<evidence type="ECO:0000256" key="4">
    <source>
        <dbReference type="ARBA" id="ARBA00022490"/>
    </source>
</evidence>
<evidence type="ECO:0000256" key="3">
    <source>
        <dbReference type="ARBA" id="ARBA00013166"/>
    </source>
</evidence>
<reference evidence="14 15" key="1">
    <citation type="journal article" date="2014" name="BMC Genomics">
        <title>Oil accumulation mechanisms of the oleaginous microalga Chlorella protothecoides revealed through its genome, transcriptomes, and proteomes.</title>
        <authorList>
            <person name="Gao C."/>
            <person name="Wang Y."/>
            <person name="Shen Y."/>
            <person name="Yan D."/>
            <person name="He X."/>
            <person name="Dai J."/>
            <person name="Wu Q."/>
        </authorList>
    </citation>
    <scope>NUCLEOTIDE SEQUENCE [LARGE SCALE GENOMIC DNA]</scope>
    <source>
        <strain evidence="14 15">0710</strain>
    </source>
</reference>
<dbReference type="EC" id="6.1.1.6" evidence="3 12"/>
<dbReference type="AlphaFoldDB" id="A0A087SKM2"/>
<dbReference type="NCBIfam" id="TIGR00499">
    <property type="entry name" value="lysS_bact"/>
    <property type="match status" value="1"/>
</dbReference>
<dbReference type="Gene3D" id="3.30.930.10">
    <property type="entry name" value="Bira Bifunctional Protein, Domain 2"/>
    <property type="match status" value="1"/>
</dbReference>
<dbReference type="STRING" id="3075.A0A087SKM2"/>
<keyword evidence="7" id="KW-0067">ATP-binding</keyword>
<evidence type="ECO:0000256" key="8">
    <source>
        <dbReference type="ARBA" id="ARBA00022917"/>
    </source>
</evidence>
<dbReference type="SUPFAM" id="SSF50249">
    <property type="entry name" value="Nucleic acid-binding proteins"/>
    <property type="match status" value="1"/>
</dbReference>
<name>A0A087SKM2_AUXPR</name>
<dbReference type="GO" id="GO:0005524">
    <property type="term" value="F:ATP binding"/>
    <property type="evidence" value="ECO:0007669"/>
    <property type="project" value="UniProtKB-KW"/>
</dbReference>
<evidence type="ECO:0000256" key="2">
    <source>
        <dbReference type="ARBA" id="ARBA00008226"/>
    </source>
</evidence>
<dbReference type="PROSITE" id="PS50862">
    <property type="entry name" value="AA_TRNA_LIGASE_II"/>
    <property type="match status" value="1"/>
</dbReference>
<dbReference type="KEGG" id="apro:F751_4769"/>
<dbReference type="eggNOG" id="KOG1885">
    <property type="taxonomic scope" value="Eukaryota"/>
</dbReference>
<dbReference type="GeneID" id="23616160"/>
<dbReference type="CDD" id="cd00775">
    <property type="entry name" value="LysRS_core"/>
    <property type="match status" value="1"/>
</dbReference>
<dbReference type="PANTHER" id="PTHR42918:SF9">
    <property type="entry name" value="LYSINE--TRNA LIGASE"/>
    <property type="match status" value="1"/>
</dbReference>
<dbReference type="GO" id="GO:0006430">
    <property type="term" value="P:lysyl-tRNA aminoacylation"/>
    <property type="evidence" value="ECO:0007669"/>
    <property type="project" value="InterPro"/>
</dbReference>
<dbReference type="FunFam" id="3.30.930.10:FF:000238">
    <property type="entry name" value="Lysine--tRNA ligase"/>
    <property type="match status" value="1"/>
</dbReference>
<dbReference type="Pfam" id="PF00152">
    <property type="entry name" value="tRNA-synt_2"/>
    <property type="match status" value="1"/>
</dbReference>
<evidence type="ECO:0000256" key="5">
    <source>
        <dbReference type="ARBA" id="ARBA00022598"/>
    </source>
</evidence>
<dbReference type="SUPFAM" id="SSF55681">
    <property type="entry name" value="Class II aaRS and biotin synthetases"/>
    <property type="match status" value="1"/>
</dbReference>
<dbReference type="NCBIfam" id="NF001756">
    <property type="entry name" value="PRK00484.1"/>
    <property type="match status" value="1"/>
</dbReference>
<dbReference type="InterPro" id="IPR034762">
    <property type="entry name" value="Lys-tRNA-ligase_II_bac/euk"/>
</dbReference>
<keyword evidence="9" id="KW-0030">Aminoacyl-tRNA synthetase</keyword>
<dbReference type="InterPro" id="IPR002313">
    <property type="entry name" value="Lys-tRNA-ligase_II"/>
</dbReference>
<dbReference type="PIRSF" id="PIRSF039101">
    <property type="entry name" value="LysRS2"/>
    <property type="match status" value="1"/>
</dbReference>
<evidence type="ECO:0000313" key="14">
    <source>
        <dbReference type="EMBL" id="KFM26276.1"/>
    </source>
</evidence>
<dbReference type="PRINTS" id="PR00982">
    <property type="entry name" value="TRNASYNTHLYS"/>
</dbReference>
<keyword evidence="8" id="KW-0648">Protein biosynthesis</keyword>
<evidence type="ECO:0000256" key="10">
    <source>
        <dbReference type="ARBA" id="ARBA00030563"/>
    </source>
</evidence>
<dbReference type="EMBL" id="KL662127">
    <property type="protein sequence ID" value="KFM26276.1"/>
    <property type="molecule type" value="Genomic_DNA"/>
</dbReference>
<organism evidence="14 15">
    <name type="scientific">Auxenochlorella protothecoides</name>
    <name type="common">Green microalga</name>
    <name type="synonym">Chlorella protothecoides</name>
    <dbReference type="NCBI Taxonomy" id="3075"/>
    <lineage>
        <taxon>Eukaryota</taxon>
        <taxon>Viridiplantae</taxon>
        <taxon>Chlorophyta</taxon>
        <taxon>core chlorophytes</taxon>
        <taxon>Trebouxiophyceae</taxon>
        <taxon>Chlorellales</taxon>
        <taxon>Chlorellaceae</taxon>
        <taxon>Auxenochlorella</taxon>
    </lineage>
</organism>
<keyword evidence="6" id="KW-0547">Nucleotide-binding</keyword>
<dbReference type="InterPro" id="IPR006195">
    <property type="entry name" value="aa-tRNA-synth_II"/>
</dbReference>
<dbReference type="CDD" id="cd04322">
    <property type="entry name" value="LysRS_N"/>
    <property type="match status" value="1"/>
</dbReference>
<dbReference type="GO" id="GO:0004824">
    <property type="term" value="F:lysine-tRNA ligase activity"/>
    <property type="evidence" value="ECO:0007669"/>
    <property type="project" value="UniProtKB-EC"/>
</dbReference>
<comment type="subcellular location">
    <subcellularLocation>
        <location evidence="1">Cytoplasm</location>
    </subcellularLocation>
</comment>
<evidence type="ECO:0000256" key="9">
    <source>
        <dbReference type="ARBA" id="ARBA00023146"/>
    </source>
</evidence>
<dbReference type="InterPro" id="IPR018149">
    <property type="entry name" value="Lys-tRNA-synth_II_C"/>
</dbReference>
<dbReference type="InterPro" id="IPR044136">
    <property type="entry name" value="Lys-tRNA-ligase_II_N"/>
</dbReference>
<dbReference type="HAMAP" id="MF_00252">
    <property type="entry name" value="Lys_tRNA_synth_class2"/>
    <property type="match status" value="1"/>
</dbReference>
<dbReference type="FunFam" id="2.40.50.140:FF:000050">
    <property type="entry name" value="Lysine--tRNA ligase"/>
    <property type="match status" value="1"/>
</dbReference>
<dbReference type="Proteomes" id="UP000028924">
    <property type="component" value="Unassembled WGS sequence"/>
</dbReference>